<sequence length="410" mass="44028">MTTILLVIIYFAFISLGLPDSLLGAAWPVMQSDLGAPLETAGFLFMTIAGGTIISSLVSGKVLKRFGTGKVTFVSVLITAGALLGFHFAPSIVWLVVCAIPLGLGAGAVDAGLNDYVATNYKAHHMSWLHCFWGVGATLGPIIMAQFIMGENSWRSGYFVISGIQFALVLILLFTLPLWNRVTKNSNITVNEETQDSNGVMNDEDVNDLKPLHIKGVKLALASFLFYCGVEATMGLWGSSFLVNVKGLSAATAAGWVSLYYAGITIGRFITGFITFKTTNRILIRAGQIIALTGAIILFLPLPSTFSLVGFIIVGLGLAPIFPCMLHETPTRFGKKHSQTIMGYQMAVAYTGTTFMPPLLGFIASHSTIGIFPICILFFVAVMLLSSEKLNSLLNKKVLLKSNNSSSTVM</sequence>
<evidence type="ECO:0000256" key="2">
    <source>
        <dbReference type="ARBA" id="ARBA00008335"/>
    </source>
</evidence>
<dbReference type="InterPro" id="IPR036259">
    <property type="entry name" value="MFS_trans_sf"/>
</dbReference>
<evidence type="ECO:0000256" key="5">
    <source>
        <dbReference type="ARBA" id="ARBA00022989"/>
    </source>
</evidence>
<evidence type="ECO:0000313" key="8">
    <source>
        <dbReference type="EMBL" id="THF74436.1"/>
    </source>
</evidence>
<dbReference type="PANTHER" id="PTHR23514:SF3">
    <property type="entry name" value="BYPASS OF STOP CODON PROTEIN 6"/>
    <property type="match status" value="1"/>
</dbReference>
<dbReference type="Pfam" id="PF07690">
    <property type="entry name" value="MFS_1"/>
    <property type="match status" value="1"/>
</dbReference>
<evidence type="ECO:0000256" key="3">
    <source>
        <dbReference type="ARBA" id="ARBA00022448"/>
    </source>
</evidence>
<dbReference type="GO" id="GO:0005886">
    <property type="term" value="C:plasma membrane"/>
    <property type="evidence" value="ECO:0007669"/>
    <property type="project" value="UniProtKB-SubCell"/>
</dbReference>
<comment type="subcellular location">
    <subcellularLocation>
        <location evidence="1">Cell membrane</location>
        <topology evidence="1">Multi-pass membrane protein</topology>
    </subcellularLocation>
</comment>
<organism evidence="8 9">
    <name type="scientific">Metabacillus sediminilitoris</name>
    <dbReference type="NCBI Taxonomy" id="2567941"/>
    <lineage>
        <taxon>Bacteria</taxon>
        <taxon>Bacillati</taxon>
        <taxon>Bacillota</taxon>
        <taxon>Bacilli</taxon>
        <taxon>Bacillales</taxon>
        <taxon>Bacillaceae</taxon>
        <taxon>Metabacillus</taxon>
    </lineage>
</organism>
<dbReference type="SUPFAM" id="SSF103473">
    <property type="entry name" value="MFS general substrate transporter"/>
    <property type="match status" value="1"/>
</dbReference>
<dbReference type="PROSITE" id="PS50850">
    <property type="entry name" value="MFS"/>
    <property type="match status" value="1"/>
</dbReference>
<comment type="caution">
    <text evidence="8">The sequence shown here is derived from an EMBL/GenBank/DDBJ whole genome shotgun (WGS) entry which is preliminary data.</text>
</comment>
<evidence type="ECO:0000256" key="4">
    <source>
        <dbReference type="ARBA" id="ARBA00022692"/>
    </source>
</evidence>
<keyword evidence="5" id="KW-1133">Transmembrane helix</keyword>
<dbReference type="GO" id="GO:0022857">
    <property type="term" value="F:transmembrane transporter activity"/>
    <property type="evidence" value="ECO:0007669"/>
    <property type="project" value="InterPro"/>
</dbReference>
<evidence type="ECO:0000256" key="6">
    <source>
        <dbReference type="ARBA" id="ARBA00023136"/>
    </source>
</evidence>
<reference evidence="8 9" key="1">
    <citation type="submission" date="2019-04" db="EMBL/GenBank/DDBJ databases">
        <title>Bacillus sediminilitoris sp. nov., isolated from a tidal flat sediment on the East China Sea.</title>
        <authorList>
            <person name="Wei Y."/>
            <person name="Mao H."/>
            <person name="Fang J."/>
        </authorList>
    </citation>
    <scope>NUCLEOTIDE SEQUENCE [LARGE SCALE GENOMIC DNA]</scope>
    <source>
        <strain evidence="8 9">DSL-17</strain>
    </source>
</reference>
<evidence type="ECO:0000259" key="7">
    <source>
        <dbReference type="PROSITE" id="PS50850"/>
    </source>
</evidence>
<comment type="similarity">
    <text evidence="2">Belongs to the major facilitator superfamily.</text>
</comment>
<proteinExistence type="inferred from homology"/>
<gene>
    <name evidence="8" type="ORF">E6W99_25285</name>
</gene>
<name>A0A4S4BJY9_9BACI</name>
<feature type="domain" description="Major facilitator superfamily (MFS) profile" evidence="7">
    <location>
        <begin position="5"/>
        <end position="390"/>
    </location>
</feature>
<protein>
    <submittedName>
        <fullName evidence="8">MFS transporter</fullName>
    </submittedName>
</protein>
<dbReference type="InterPro" id="IPR011701">
    <property type="entry name" value="MFS"/>
</dbReference>
<keyword evidence="4" id="KW-0812">Transmembrane</keyword>
<keyword evidence="3" id="KW-0813">Transport</keyword>
<dbReference type="Proteomes" id="UP000310334">
    <property type="component" value="Unassembled WGS sequence"/>
</dbReference>
<dbReference type="OrthoDB" id="9795150at2"/>
<accession>A0A4S4BJY9</accession>
<dbReference type="AlphaFoldDB" id="A0A4S4BJY9"/>
<dbReference type="RefSeq" id="WP_136359045.1">
    <property type="nucleotide sequence ID" value="NZ_CP046266.1"/>
</dbReference>
<dbReference type="PANTHER" id="PTHR23514">
    <property type="entry name" value="BYPASS OF STOP CODON PROTEIN 6"/>
    <property type="match status" value="1"/>
</dbReference>
<evidence type="ECO:0000256" key="1">
    <source>
        <dbReference type="ARBA" id="ARBA00004651"/>
    </source>
</evidence>
<keyword evidence="9" id="KW-1185">Reference proteome</keyword>
<dbReference type="EMBL" id="SSNT01000037">
    <property type="protein sequence ID" value="THF74436.1"/>
    <property type="molecule type" value="Genomic_DNA"/>
</dbReference>
<dbReference type="InterPro" id="IPR020846">
    <property type="entry name" value="MFS_dom"/>
</dbReference>
<dbReference type="Gene3D" id="1.20.1250.20">
    <property type="entry name" value="MFS general substrate transporter like domains"/>
    <property type="match status" value="1"/>
</dbReference>
<evidence type="ECO:0000313" key="9">
    <source>
        <dbReference type="Proteomes" id="UP000310334"/>
    </source>
</evidence>
<keyword evidence="6" id="KW-0472">Membrane</keyword>
<dbReference type="InterPro" id="IPR051788">
    <property type="entry name" value="MFS_Transporter"/>
</dbReference>